<dbReference type="SUPFAM" id="SSF54001">
    <property type="entry name" value="Cysteine proteinases"/>
    <property type="match status" value="1"/>
</dbReference>
<comment type="similarity">
    <text evidence="1">Belongs to the peptidase C1 family.</text>
</comment>
<dbReference type="PROSITE" id="PS00139">
    <property type="entry name" value="THIOL_PROTEASE_CYS"/>
    <property type="match status" value="1"/>
</dbReference>
<proteinExistence type="inferred from homology"/>
<dbReference type="SMART" id="SM00645">
    <property type="entry name" value="Pept_C1"/>
    <property type="match status" value="1"/>
</dbReference>
<feature type="chain" id="PRO_5012972075" description="Peptidase C1A papain C-terminal domain-containing protein" evidence="3">
    <location>
        <begin position="16"/>
        <end position="268"/>
    </location>
</feature>
<dbReference type="eggNOG" id="KOG1543">
    <property type="taxonomic scope" value="Eukaryota"/>
</dbReference>
<evidence type="ECO:0000256" key="1">
    <source>
        <dbReference type="ARBA" id="ARBA00008455"/>
    </source>
</evidence>
<evidence type="ECO:0000313" key="5">
    <source>
        <dbReference type="EMBL" id="ETW06594.1"/>
    </source>
</evidence>
<dbReference type="InterPro" id="IPR013128">
    <property type="entry name" value="Peptidase_C1A"/>
</dbReference>
<gene>
    <name evidence="5" type="ORF">H310_02812</name>
</gene>
<dbReference type="OrthoDB" id="77207at2759"/>
<protein>
    <recommendedName>
        <fullName evidence="4">Peptidase C1A papain C-terminal domain-containing protein</fullName>
    </recommendedName>
</protein>
<dbReference type="Pfam" id="PF00112">
    <property type="entry name" value="Peptidase_C1"/>
    <property type="match status" value="1"/>
</dbReference>
<evidence type="ECO:0000256" key="3">
    <source>
        <dbReference type="SAM" id="SignalP"/>
    </source>
</evidence>
<feature type="signal peptide" evidence="3">
    <location>
        <begin position="1"/>
        <end position="15"/>
    </location>
</feature>
<dbReference type="STRING" id="157072.A0A024UJW0"/>
<accession>A0A024UJW0</accession>
<keyword evidence="3" id="KW-0732">Signal</keyword>
<reference evidence="5" key="1">
    <citation type="submission" date="2013-12" db="EMBL/GenBank/DDBJ databases">
        <title>The Genome Sequence of Aphanomyces invadans NJM9701.</title>
        <authorList>
            <consortium name="The Broad Institute Genomics Platform"/>
            <person name="Russ C."/>
            <person name="Tyler B."/>
            <person name="van West P."/>
            <person name="Dieguez-Uribeondo J."/>
            <person name="Young S.K."/>
            <person name="Zeng Q."/>
            <person name="Gargeya S."/>
            <person name="Fitzgerald M."/>
            <person name="Abouelleil A."/>
            <person name="Alvarado L."/>
            <person name="Chapman S.B."/>
            <person name="Gainer-Dewar J."/>
            <person name="Goldberg J."/>
            <person name="Griggs A."/>
            <person name="Gujja S."/>
            <person name="Hansen M."/>
            <person name="Howarth C."/>
            <person name="Imamovic A."/>
            <person name="Ireland A."/>
            <person name="Larimer J."/>
            <person name="McCowan C."/>
            <person name="Murphy C."/>
            <person name="Pearson M."/>
            <person name="Poon T.W."/>
            <person name="Priest M."/>
            <person name="Roberts A."/>
            <person name="Saif S."/>
            <person name="Shea T."/>
            <person name="Sykes S."/>
            <person name="Wortman J."/>
            <person name="Nusbaum C."/>
            <person name="Birren B."/>
        </authorList>
    </citation>
    <scope>NUCLEOTIDE SEQUENCE [LARGE SCALE GENOMIC DNA]</scope>
    <source>
        <strain evidence="5">NJM9701</strain>
    </source>
</reference>
<evidence type="ECO:0000259" key="4">
    <source>
        <dbReference type="SMART" id="SM00645"/>
    </source>
</evidence>
<evidence type="ECO:0000256" key="2">
    <source>
        <dbReference type="ARBA" id="ARBA00023145"/>
    </source>
</evidence>
<sequence length="268" mass="28425">MKLIVALVAASAAASKQSVSTLSVDQRDQLRAELAAWRQAFGATAAAEGLLPRAAKSMSPLDAEQDALQRFYDNKLAIEEARRNNPEATFDNNHPYALMTQAEFKKFVEGVSLKEGVASVRSLPAADLNTTSVKAATVDWTTGRCINPVRNQGQCGSCWAFSSVGAAEPAHCIVTGELLDLSEQQVTSCSTASGSAGCNGGWPYAALTYVSTTGLCLERDYPYTSGSTSQTGTCNSNSCTKRQLSIGATCRCWWRRATLCGKTTGPAS</sequence>
<feature type="domain" description="Peptidase C1A papain C-terminal" evidence="4">
    <location>
        <begin position="134"/>
        <end position="267"/>
    </location>
</feature>
<organism evidence="5">
    <name type="scientific">Aphanomyces invadans</name>
    <dbReference type="NCBI Taxonomy" id="157072"/>
    <lineage>
        <taxon>Eukaryota</taxon>
        <taxon>Sar</taxon>
        <taxon>Stramenopiles</taxon>
        <taxon>Oomycota</taxon>
        <taxon>Saprolegniomycetes</taxon>
        <taxon>Saprolegniales</taxon>
        <taxon>Verrucalvaceae</taxon>
        <taxon>Aphanomyces</taxon>
    </lineage>
</organism>
<dbReference type="InterPro" id="IPR000169">
    <property type="entry name" value="Pept_cys_AS"/>
</dbReference>
<dbReference type="VEuPathDB" id="FungiDB:H310_02812"/>
<dbReference type="InterPro" id="IPR038765">
    <property type="entry name" value="Papain-like_cys_pep_sf"/>
</dbReference>
<dbReference type="EMBL" id="KI913955">
    <property type="protein sequence ID" value="ETW06594.1"/>
    <property type="molecule type" value="Genomic_DNA"/>
</dbReference>
<keyword evidence="2" id="KW-0865">Zymogen</keyword>
<dbReference type="CDD" id="cd02248">
    <property type="entry name" value="Peptidase_C1A"/>
    <property type="match status" value="1"/>
</dbReference>
<dbReference type="GO" id="GO:0006508">
    <property type="term" value="P:proteolysis"/>
    <property type="evidence" value="ECO:0007669"/>
    <property type="project" value="InterPro"/>
</dbReference>
<dbReference type="InterPro" id="IPR000668">
    <property type="entry name" value="Peptidase_C1A_C"/>
</dbReference>
<dbReference type="Gene3D" id="3.90.70.10">
    <property type="entry name" value="Cysteine proteinases"/>
    <property type="match status" value="1"/>
</dbReference>
<dbReference type="RefSeq" id="XP_008864669.1">
    <property type="nucleotide sequence ID" value="XM_008866447.1"/>
</dbReference>
<dbReference type="GeneID" id="20079862"/>
<dbReference type="InterPro" id="IPR039417">
    <property type="entry name" value="Peptidase_C1A_papain-like"/>
</dbReference>
<dbReference type="AlphaFoldDB" id="A0A024UJW0"/>
<dbReference type="PANTHER" id="PTHR12411">
    <property type="entry name" value="CYSTEINE PROTEASE FAMILY C1-RELATED"/>
    <property type="match status" value="1"/>
</dbReference>
<name>A0A024UJW0_9STRA</name>
<dbReference type="GO" id="GO:0008234">
    <property type="term" value="F:cysteine-type peptidase activity"/>
    <property type="evidence" value="ECO:0007669"/>
    <property type="project" value="InterPro"/>
</dbReference>